<gene>
    <name evidence="5" type="primary">aldA</name>
    <name evidence="5" type="ORF">AAEO50_04500</name>
</gene>
<dbReference type="EMBL" id="JBBYAF010000006">
    <property type="protein sequence ID" value="MEL3971533.1"/>
    <property type="molecule type" value="Genomic_DNA"/>
</dbReference>
<dbReference type="InterPro" id="IPR016163">
    <property type="entry name" value="Ald_DH_C"/>
</dbReference>
<dbReference type="PANTHER" id="PTHR43353">
    <property type="entry name" value="SUCCINATE-SEMIALDEHYDE DEHYDROGENASE, MITOCHONDRIAL"/>
    <property type="match status" value="1"/>
</dbReference>
<dbReference type="CDD" id="cd07088">
    <property type="entry name" value="ALDH_LactADH-AldA"/>
    <property type="match status" value="1"/>
</dbReference>
<comment type="similarity">
    <text evidence="3">Belongs to the aldehyde dehydrogenase family.</text>
</comment>
<feature type="active site" evidence="2">
    <location>
        <position position="248"/>
    </location>
</feature>
<evidence type="ECO:0000313" key="6">
    <source>
        <dbReference type="Proteomes" id="UP001389717"/>
    </source>
</evidence>
<comment type="caution">
    <text evidence="5">The sequence shown here is derived from an EMBL/GenBank/DDBJ whole genome shotgun (WGS) entry which is preliminary data.</text>
</comment>
<dbReference type="InterPro" id="IPR050740">
    <property type="entry name" value="Aldehyde_DH_Superfamily"/>
</dbReference>
<accession>A0ABU9K684</accession>
<organism evidence="5 6">
    <name type="scientific">Rossellomorea oryzaecorticis</name>
    <dbReference type="NCBI Taxonomy" id="1396505"/>
    <lineage>
        <taxon>Bacteria</taxon>
        <taxon>Bacillati</taxon>
        <taxon>Bacillota</taxon>
        <taxon>Bacilli</taxon>
        <taxon>Bacillales</taxon>
        <taxon>Bacillaceae</taxon>
        <taxon>Rossellomorea</taxon>
    </lineage>
</organism>
<dbReference type="InterPro" id="IPR015590">
    <property type="entry name" value="Aldehyde_DH_dom"/>
</dbReference>
<dbReference type="EC" id="1.2.1.-" evidence="5"/>
<evidence type="ECO:0000259" key="4">
    <source>
        <dbReference type="Pfam" id="PF00171"/>
    </source>
</evidence>
<dbReference type="Gene3D" id="3.40.309.10">
    <property type="entry name" value="Aldehyde Dehydrogenase, Chain A, domain 2"/>
    <property type="match status" value="1"/>
</dbReference>
<dbReference type="PROSITE" id="PS00687">
    <property type="entry name" value="ALDEHYDE_DEHYDR_GLU"/>
    <property type="match status" value="1"/>
</dbReference>
<dbReference type="Gene3D" id="3.40.605.10">
    <property type="entry name" value="Aldehyde Dehydrogenase, Chain A, domain 1"/>
    <property type="match status" value="1"/>
</dbReference>
<dbReference type="GO" id="GO:0016491">
    <property type="term" value="F:oxidoreductase activity"/>
    <property type="evidence" value="ECO:0007669"/>
    <property type="project" value="UniProtKB-KW"/>
</dbReference>
<evidence type="ECO:0000256" key="3">
    <source>
        <dbReference type="RuleBase" id="RU003345"/>
    </source>
</evidence>
<protein>
    <submittedName>
        <fullName evidence="5">Aldehyde dehydrogenase</fullName>
        <ecNumber evidence="5">1.2.1.-</ecNumber>
    </submittedName>
</protein>
<feature type="domain" description="Aldehyde dehydrogenase" evidence="4">
    <location>
        <begin position="13"/>
        <end position="472"/>
    </location>
</feature>
<dbReference type="NCBIfam" id="NF007497">
    <property type="entry name" value="PRK10090.1"/>
    <property type="match status" value="1"/>
</dbReference>
<dbReference type="SUPFAM" id="SSF53720">
    <property type="entry name" value="ALDH-like"/>
    <property type="match status" value="1"/>
</dbReference>
<dbReference type="PANTHER" id="PTHR43353:SF5">
    <property type="entry name" value="SUCCINATE-SEMIALDEHYDE DEHYDROGENASE, MITOCHONDRIAL"/>
    <property type="match status" value="1"/>
</dbReference>
<proteinExistence type="inferred from homology"/>
<dbReference type="InterPro" id="IPR029510">
    <property type="entry name" value="Ald_DH_CS_GLU"/>
</dbReference>
<dbReference type="RefSeq" id="WP_341980902.1">
    <property type="nucleotide sequence ID" value="NZ_JBBYAF010000006.1"/>
</dbReference>
<dbReference type="InterPro" id="IPR016162">
    <property type="entry name" value="Ald_DH_N"/>
</dbReference>
<dbReference type="Pfam" id="PF00171">
    <property type="entry name" value="Aldedh"/>
    <property type="match status" value="1"/>
</dbReference>
<evidence type="ECO:0000256" key="1">
    <source>
        <dbReference type="ARBA" id="ARBA00023002"/>
    </source>
</evidence>
<evidence type="ECO:0000313" key="5">
    <source>
        <dbReference type="EMBL" id="MEL3971533.1"/>
    </source>
</evidence>
<name>A0ABU9K684_9BACI</name>
<reference evidence="5 6" key="1">
    <citation type="submission" date="2024-04" db="EMBL/GenBank/DDBJ databases">
        <title>Bacillus oryzaecorticis sp. nov., a moderately halophilic bacterium isolated from rice husks.</title>
        <authorList>
            <person name="Zhu H.-S."/>
        </authorList>
    </citation>
    <scope>NUCLEOTIDE SEQUENCE [LARGE SCALE GENOMIC DNA]</scope>
    <source>
        <strain evidence="5 6">ZC255</strain>
    </source>
</reference>
<keyword evidence="6" id="KW-1185">Reference proteome</keyword>
<sequence length="482" mass="53202">MKNYQLYINGQFTNGASGETIDVINPATEEVISTIQKASEEDVNSAVEAAHSAFLSWEKVPSKERASYLYKIADKLEERKDRFVQMLTEENGKTLEASEGEIDVAIEYFRYMAGWALRYEGEILESERSNENILVYKKPIGVVTGIVPWNFPMFILARKLAPAIVTGCTVVLKPSQYTPNTACEFAKIIEEVKLPKGVFNLVTGKGSDIGNPLSGHPKVRMVSMTGSYPAGSKVMEAASKSITKVNLELGGKAPAIVTKHADIDLAVEKIKTSRITNSGQACTNAERVYVHESVAVEFIGKITEAFKNTSVGDPTNKDNEIGPLVNKDRLETVTEMVDNAVENGAKILTGGKPLDAEQGFYYEPAILVDVKQDMEIIQEEIFGPVLPIMTYKDFDEVIELANDTEYGLSSSIFSENLHEIMRAANELRYGETFVNRENFEAINGFHAGRAQSGIGGADGKHGLNEYLETHVVYLEYDEDYKG</sequence>
<dbReference type="Proteomes" id="UP001389717">
    <property type="component" value="Unassembled WGS sequence"/>
</dbReference>
<dbReference type="InterPro" id="IPR016161">
    <property type="entry name" value="Ald_DH/histidinol_DH"/>
</dbReference>
<evidence type="ECO:0000256" key="2">
    <source>
        <dbReference type="PROSITE-ProRule" id="PRU10007"/>
    </source>
</evidence>
<keyword evidence="1 3" id="KW-0560">Oxidoreductase</keyword>